<evidence type="ECO:0000313" key="3">
    <source>
        <dbReference type="EMBL" id="MCF1750492.1"/>
    </source>
</evidence>
<dbReference type="InterPro" id="IPR013022">
    <property type="entry name" value="Xyl_isomerase-like_TIM-brl"/>
</dbReference>
<dbReference type="Gene3D" id="3.20.20.150">
    <property type="entry name" value="Divalent-metal-dependent TIM barrel enzymes"/>
    <property type="match status" value="1"/>
</dbReference>
<dbReference type="PANTHER" id="PTHR43489">
    <property type="entry name" value="ISOMERASE"/>
    <property type="match status" value="1"/>
</dbReference>
<accession>A0ABS9BSM9</accession>
<evidence type="ECO:0000256" key="1">
    <source>
        <dbReference type="ARBA" id="ARBA00023235"/>
    </source>
</evidence>
<keyword evidence="4" id="KW-1185">Reference proteome</keyword>
<dbReference type="GO" id="GO:0016853">
    <property type="term" value="F:isomerase activity"/>
    <property type="evidence" value="ECO:0007669"/>
    <property type="project" value="UniProtKB-KW"/>
</dbReference>
<evidence type="ECO:0000259" key="2">
    <source>
        <dbReference type="Pfam" id="PF01261"/>
    </source>
</evidence>
<dbReference type="EMBL" id="JAKEVZ010000003">
    <property type="protein sequence ID" value="MCF1750492.1"/>
    <property type="molecule type" value="Genomic_DNA"/>
</dbReference>
<organism evidence="3 4">
    <name type="scientific">Mariniradius sediminis</name>
    <dbReference type="NCBI Taxonomy" id="2909237"/>
    <lineage>
        <taxon>Bacteria</taxon>
        <taxon>Pseudomonadati</taxon>
        <taxon>Bacteroidota</taxon>
        <taxon>Cytophagia</taxon>
        <taxon>Cytophagales</taxon>
        <taxon>Cyclobacteriaceae</taxon>
        <taxon>Mariniradius</taxon>
    </lineage>
</organism>
<dbReference type="SUPFAM" id="SSF51658">
    <property type="entry name" value="Xylose isomerase-like"/>
    <property type="match status" value="1"/>
</dbReference>
<name>A0ABS9BSM9_9BACT</name>
<feature type="domain" description="Xylose isomerase-like TIM barrel" evidence="2">
    <location>
        <begin position="30"/>
        <end position="255"/>
    </location>
</feature>
<dbReference type="InterPro" id="IPR036237">
    <property type="entry name" value="Xyl_isomerase-like_sf"/>
</dbReference>
<comment type="caution">
    <text evidence="3">The sequence shown here is derived from an EMBL/GenBank/DDBJ whole genome shotgun (WGS) entry which is preliminary data.</text>
</comment>
<keyword evidence="1 3" id="KW-0413">Isomerase</keyword>
<protein>
    <submittedName>
        <fullName evidence="3">Sugar phosphate isomerase/epimerase</fullName>
    </submittedName>
</protein>
<dbReference type="Pfam" id="PF01261">
    <property type="entry name" value="AP_endonuc_2"/>
    <property type="match status" value="1"/>
</dbReference>
<dbReference type="InterPro" id="IPR050417">
    <property type="entry name" value="Sugar_Epim/Isomerase"/>
</dbReference>
<reference evidence="3 4" key="1">
    <citation type="submission" date="2022-01" db="EMBL/GenBank/DDBJ databases">
        <title>Mariniradius saccharolyticus sp. nov., isolated from sediment of a river.</title>
        <authorList>
            <person name="Liu H."/>
        </authorList>
    </citation>
    <scope>NUCLEOTIDE SEQUENCE [LARGE SCALE GENOMIC DNA]</scope>
    <source>
        <strain evidence="3 4">RY-2</strain>
    </source>
</reference>
<dbReference type="RefSeq" id="WP_234860587.1">
    <property type="nucleotide sequence ID" value="NZ_JAKEVZ010000003.1"/>
</dbReference>
<evidence type="ECO:0000313" key="4">
    <source>
        <dbReference type="Proteomes" id="UP001201449"/>
    </source>
</evidence>
<dbReference type="Proteomes" id="UP001201449">
    <property type="component" value="Unassembled WGS sequence"/>
</dbReference>
<sequence length="272" mass="29837">MIKSAVTIALVPQIKTGPWIFWNDLEMGMKQASELGFDGVELFTASADSIDPSELEKLLAKHRLSLAAVGTGAGKVLHGLTLTDPDTTMRAKAQAFVSDMIAFGARFGAPAIIGSMQGNVQPGADRQQTVEWFRESLEILSDKASSLGVHLIYEPLNRYESNLFNTLESSVSLLASLKPNQVKLLADLFHMNIEETALAQSIQEFGKYIGHVHFADSNRKPMGFGHTDMAPIAEALKEIGYQGYISAEAFPWPDSNAAATRTIHEFQKHFRQ</sequence>
<gene>
    <name evidence="3" type="ORF">L0U89_05365</name>
</gene>
<dbReference type="PANTHER" id="PTHR43489:SF7">
    <property type="entry name" value="3-DEHYDRO-D-GULOSIDE 4-EPIMERASE-RELATED"/>
    <property type="match status" value="1"/>
</dbReference>
<proteinExistence type="predicted"/>